<evidence type="ECO:0000313" key="1">
    <source>
        <dbReference type="EMBL" id="WNC17399.1"/>
    </source>
</evidence>
<proteinExistence type="predicted"/>
<dbReference type="RefSeq" id="WP_310773123.1">
    <property type="nucleotide sequence ID" value="NZ_CP134050.1"/>
</dbReference>
<protein>
    <submittedName>
        <fullName evidence="1">Uncharacterized protein</fullName>
    </submittedName>
</protein>
<reference evidence="1 2" key="1">
    <citation type="submission" date="2023-09" db="EMBL/GenBank/DDBJ databases">
        <title>Complete Genome and Methylome dissection of Bacillus brevis NEB573 original source of BbsI restriction endonuclease.</title>
        <authorList>
            <person name="Fomenkov A."/>
            <person name="Roberts R.D."/>
        </authorList>
    </citation>
    <scope>NUCLEOTIDE SEQUENCE [LARGE SCALE GENOMIC DNA]</scope>
    <source>
        <strain evidence="1 2">NEB573</strain>
    </source>
</reference>
<name>A0ABY9TD26_BREBE</name>
<gene>
    <name evidence="1" type="ORF">RGB73_14160</name>
</gene>
<organism evidence="1 2">
    <name type="scientific">Brevibacillus brevis</name>
    <name type="common">Bacillus brevis</name>
    <dbReference type="NCBI Taxonomy" id="1393"/>
    <lineage>
        <taxon>Bacteria</taxon>
        <taxon>Bacillati</taxon>
        <taxon>Bacillota</taxon>
        <taxon>Bacilli</taxon>
        <taxon>Bacillales</taxon>
        <taxon>Paenibacillaceae</taxon>
        <taxon>Brevibacillus</taxon>
    </lineage>
</organism>
<sequence>MKKFRGKKRYFKNIRSFADHFQLNVQEDAWYDFWHKHLDIWALGNHSPKIRREHFRAHLRLYHNVLDSLRHYPKPYQTWICLCEEDTGQDAVYVHTPNPNATRFPLPFDFVQWGCSLPPLLRDLIDTDNYRAGFYDSESGRIYYVQAKHVDVPVTGQTQENRPE</sequence>
<evidence type="ECO:0000313" key="2">
    <source>
        <dbReference type="Proteomes" id="UP001256827"/>
    </source>
</evidence>
<dbReference type="Proteomes" id="UP001256827">
    <property type="component" value="Chromosome"/>
</dbReference>
<dbReference type="EMBL" id="CP134050">
    <property type="protein sequence ID" value="WNC17399.1"/>
    <property type="molecule type" value="Genomic_DNA"/>
</dbReference>
<accession>A0ABY9TD26</accession>
<keyword evidence="2" id="KW-1185">Reference proteome</keyword>